<comment type="caution">
    <text evidence="8">The sequence shown here is derived from an EMBL/GenBank/DDBJ whole genome shotgun (WGS) entry which is preliminary data.</text>
</comment>
<keyword evidence="5 7" id="KW-0472">Membrane</keyword>
<dbReference type="SUPFAM" id="SSF103481">
    <property type="entry name" value="Multidrug resistance efflux transporter EmrE"/>
    <property type="match status" value="1"/>
</dbReference>
<dbReference type="PANTHER" id="PTHR30561:SF7">
    <property type="entry name" value="GUANIDINIUM EFFLUX SYSTEM SUBUNIT GDNC-RELATED"/>
    <property type="match status" value="1"/>
</dbReference>
<dbReference type="EMBL" id="BMKR01000026">
    <property type="protein sequence ID" value="GGF97798.1"/>
    <property type="molecule type" value="Genomic_DNA"/>
</dbReference>
<proteinExistence type="inferred from homology"/>
<dbReference type="Gene3D" id="1.10.3730.20">
    <property type="match status" value="1"/>
</dbReference>
<evidence type="ECO:0000256" key="7">
    <source>
        <dbReference type="SAM" id="Phobius"/>
    </source>
</evidence>
<dbReference type="GO" id="GO:0005886">
    <property type="term" value="C:plasma membrane"/>
    <property type="evidence" value="ECO:0007669"/>
    <property type="project" value="UniProtKB-SubCell"/>
</dbReference>
<reference evidence="8" key="2">
    <citation type="submission" date="2020-09" db="EMBL/GenBank/DDBJ databases">
        <authorList>
            <person name="Sun Q."/>
            <person name="Zhou Y."/>
        </authorList>
    </citation>
    <scope>NUCLEOTIDE SEQUENCE</scope>
    <source>
        <strain evidence="8">CGMCC 1.16134</strain>
    </source>
</reference>
<evidence type="ECO:0000256" key="2">
    <source>
        <dbReference type="ARBA" id="ARBA00022475"/>
    </source>
</evidence>
<evidence type="ECO:0000313" key="8">
    <source>
        <dbReference type="EMBL" id="GGF97798.1"/>
    </source>
</evidence>
<organism evidence="8 9">
    <name type="scientific">Paenibacillus albidus</name>
    <dbReference type="NCBI Taxonomy" id="2041023"/>
    <lineage>
        <taxon>Bacteria</taxon>
        <taxon>Bacillati</taxon>
        <taxon>Bacillota</taxon>
        <taxon>Bacilli</taxon>
        <taxon>Bacillales</taxon>
        <taxon>Paenibacillaceae</taxon>
        <taxon>Paenibacillus</taxon>
    </lineage>
</organism>
<protein>
    <submittedName>
        <fullName evidence="8">Multidrug SMR transporter</fullName>
    </submittedName>
</protein>
<gene>
    <name evidence="8" type="ORF">GCM10010912_48130</name>
</gene>
<evidence type="ECO:0000256" key="6">
    <source>
        <dbReference type="RuleBase" id="RU003942"/>
    </source>
</evidence>
<feature type="transmembrane region" description="Helical" evidence="7">
    <location>
        <begin position="55"/>
        <end position="77"/>
    </location>
</feature>
<dbReference type="InterPro" id="IPR037185">
    <property type="entry name" value="EmrE-like"/>
</dbReference>
<feature type="transmembrane region" description="Helical" evidence="7">
    <location>
        <begin position="83"/>
        <end position="102"/>
    </location>
</feature>
<dbReference type="RefSeq" id="WP_189029476.1">
    <property type="nucleotide sequence ID" value="NZ_BMKR01000026.1"/>
</dbReference>
<comment type="subcellular location">
    <subcellularLocation>
        <location evidence="1 6">Cell membrane</location>
        <topology evidence="1 6">Multi-pass membrane protein</topology>
    </subcellularLocation>
</comment>
<feature type="transmembrane region" description="Helical" evidence="7">
    <location>
        <begin position="28"/>
        <end position="48"/>
    </location>
</feature>
<keyword evidence="4 7" id="KW-1133">Transmembrane helix</keyword>
<feature type="transmembrane region" description="Helical" evidence="7">
    <location>
        <begin position="5"/>
        <end position="22"/>
    </location>
</feature>
<accession>A0A917FSD0</accession>
<reference evidence="8" key="1">
    <citation type="journal article" date="2014" name="Int. J. Syst. Evol. Microbiol.">
        <title>Complete genome sequence of Corynebacterium casei LMG S-19264T (=DSM 44701T), isolated from a smear-ripened cheese.</title>
        <authorList>
            <consortium name="US DOE Joint Genome Institute (JGI-PGF)"/>
            <person name="Walter F."/>
            <person name="Albersmeier A."/>
            <person name="Kalinowski J."/>
            <person name="Ruckert C."/>
        </authorList>
    </citation>
    <scope>NUCLEOTIDE SEQUENCE</scope>
    <source>
        <strain evidence="8">CGMCC 1.16134</strain>
    </source>
</reference>
<keyword evidence="3 6" id="KW-0812">Transmembrane</keyword>
<keyword evidence="9" id="KW-1185">Reference proteome</keyword>
<evidence type="ECO:0000256" key="3">
    <source>
        <dbReference type="ARBA" id="ARBA00022692"/>
    </source>
</evidence>
<dbReference type="Pfam" id="PF00893">
    <property type="entry name" value="Multi_Drug_Res"/>
    <property type="match status" value="1"/>
</dbReference>
<dbReference type="InterPro" id="IPR045324">
    <property type="entry name" value="Small_multidrug_res"/>
</dbReference>
<comment type="similarity">
    <text evidence="6">Belongs to the drug/metabolite transporter (DMT) superfamily. Small multidrug resistance (SMR) (TC 2.A.7.1) family.</text>
</comment>
<dbReference type="GO" id="GO:0022857">
    <property type="term" value="F:transmembrane transporter activity"/>
    <property type="evidence" value="ECO:0007669"/>
    <property type="project" value="InterPro"/>
</dbReference>
<name>A0A917FSD0_9BACL</name>
<evidence type="ECO:0000256" key="4">
    <source>
        <dbReference type="ARBA" id="ARBA00022989"/>
    </source>
</evidence>
<dbReference type="AlphaFoldDB" id="A0A917FSD0"/>
<evidence type="ECO:0000313" key="9">
    <source>
        <dbReference type="Proteomes" id="UP000637643"/>
    </source>
</evidence>
<evidence type="ECO:0000256" key="5">
    <source>
        <dbReference type="ARBA" id="ARBA00023136"/>
    </source>
</evidence>
<dbReference type="PANTHER" id="PTHR30561">
    <property type="entry name" value="SMR FAMILY PROTON-DEPENDENT DRUG EFFLUX TRANSPORTER SUGE"/>
    <property type="match status" value="1"/>
</dbReference>
<evidence type="ECO:0000256" key="1">
    <source>
        <dbReference type="ARBA" id="ARBA00004651"/>
    </source>
</evidence>
<sequence length="115" mass="12480">MNRNWLYVFLSGILEIFWVSGLKHSETIVGWSITVVALALSFLLIVLASRQLPVGTVYAVFAGIGTGGTVLAESIVFGEPFQLSKIILIAVLLIGVIGLKMVTGDQEKHKEKTVH</sequence>
<keyword evidence="2" id="KW-1003">Cell membrane</keyword>
<dbReference type="InterPro" id="IPR000390">
    <property type="entry name" value="Small_drug/metabolite_transptr"/>
</dbReference>
<dbReference type="Proteomes" id="UP000637643">
    <property type="component" value="Unassembled WGS sequence"/>
</dbReference>